<feature type="transmembrane region" description="Helical" evidence="1">
    <location>
        <begin position="22"/>
        <end position="46"/>
    </location>
</feature>
<gene>
    <name evidence="2" type="ORF">BpHYR1_042035</name>
</gene>
<comment type="caution">
    <text evidence="2">The sequence shown here is derived from an EMBL/GenBank/DDBJ whole genome shotgun (WGS) entry which is preliminary data.</text>
</comment>
<keyword evidence="1" id="KW-0812">Transmembrane</keyword>
<name>A0A3M7PT61_BRAPC</name>
<organism evidence="2 3">
    <name type="scientific">Brachionus plicatilis</name>
    <name type="common">Marine rotifer</name>
    <name type="synonym">Brachionus muelleri</name>
    <dbReference type="NCBI Taxonomy" id="10195"/>
    <lineage>
        <taxon>Eukaryota</taxon>
        <taxon>Metazoa</taxon>
        <taxon>Spiralia</taxon>
        <taxon>Gnathifera</taxon>
        <taxon>Rotifera</taxon>
        <taxon>Eurotatoria</taxon>
        <taxon>Monogononta</taxon>
        <taxon>Pseudotrocha</taxon>
        <taxon>Ploima</taxon>
        <taxon>Brachionidae</taxon>
        <taxon>Brachionus</taxon>
    </lineage>
</organism>
<dbReference type="AlphaFoldDB" id="A0A3M7PT61"/>
<keyword evidence="1" id="KW-1133">Transmembrane helix</keyword>
<dbReference type="Proteomes" id="UP000276133">
    <property type="component" value="Unassembled WGS sequence"/>
</dbReference>
<keyword evidence="3" id="KW-1185">Reference proteome</keyword>
<protein>
    <submittedName>
        <fullName evidence="2">Uncharacterized protein</fullName>
    </submittedName>
</protein>
<keyword evidence="1" id="KW-0472">Membrane</keyword>
<evidence type="ECO:0000256" key="1">
    <source>
        <dbReference type="SAM" id="Phobius"/>
    </source>
</evidence>
<dbReference type="EMBL" id="REGN01008920">
    <property type="protein sequence ID" value="RNA02332.1"/>
    <property type="molecule type" value="Genomic_DNA"/>
</dbReference>
<evidence type="ECO:0000313" key="3">
    <source>
        <dbReference type="Proteomes" id="UP000276133"/>
    </source>
</evidence>
<proteinExistence type="predicted"/>
<reference evidence="2 3" key="1">
    <citation type="journal article" date="2018" name="Sci. Rep.">
        <title>Genomic signatures of local adaptation to the degree of environmental predictability in rotifers.</title>
        <authorList>
            <person name="Franch-Gras L."/>
            <person name="Hahn C."/>
            <person name="Garcia-Roger E.M."/>
            <person name="Carmona M.J."/>
            <person name="Serra M."/>
            <person name="Gomez A."/>
        </authorList>
    </citation>
    <scope>NUCLEOTIDE SEQUENCE [LARGE SCALE GENOMIC DNA]</scope>
    <source>
        <strain evidence="2">HYR1</strain>
    </source>
</reference>
<sequence>MVEKRNFKIIPTRNFPRSLSQLIWLLKLKVTCLFFSINTLIVTMILKGFESMHKIARPVANFGN</sequence>
<evidence type="ECO:0000313" key="2">
    <source>
        <dbReference type="EMBL" id="RNA02332.1"/>
    </source>
</evidence>
<accession>A0A3M7PT61</accession>